<dbReference type="HAMAP" id="MF_00658">
    <property type="entry name" value="23SrRNA_methyltr_H"/>
    <property type="match status" value="1"/>
</dbReference>
<dbReference type="CDD" id="cd18081">
    <property type="entry name" value="RlmH-like"/>
    <property type="match status" value="1"/>
</dbReference>
<keyword evidence="1" id="KW-0489">Methyltransferase</keyword>
<dbReference type="PANTHER" id="PTHR33603:SF1">
    <property type="entry name" value="RIBOSOMAL RNA LARGE SUBUNIT METHYLTRANSFERASE H"/>
    <property type="match status" value="1"/>
</dbReference>
<dbReference type="GO" id="GO:0008168">
    <property type="term" value="F:methyltransferase activity"/>
    <property type="evidence" value="ECO:0007669"/>
    <property type="project" value="UniProtKB-KW"/>
</dbReference>
<dbReference type="InterPro" id="IPR029028">
    <property type="entry name" value="Alpha/beta_knot_MTases"/>
</dbReference>
<dbReference type="GO" id="GO:0032259">
    <property type="term" value="P:methylation"/>
    <property type="evidence" value="ECO:0007669"/>
    <property type="project" value="UniProtKB-KW"/>
</dbReference>
<dbReference type="AlphaFoldDB" id="A0A381T8W9"/>
<organism evidence="5">
    <name type="scientific">marine metagenome</name>
    <dbReference type="NCBI Taxonomy" id="408172"/>
    <lineage>
        <taxon>unclassified sequences</taxon>
        <taxon>metagenomes</taxon>
        <taxon>ecological metagenomes</taxon>
    </lineage>
</organism>
<protein>
    <recommendedName>
        <fullName evidence="6">Ribosomal RNA large subunit methyltransferase H</fullName>
    </recommendedName>
</protein>
<keyword evidence="3" id="KW-0949">S-adenosyl-L-methionine</keyword>
<evidence type="ECO:0000256" key="3">
    <source>
        <dbReference type="ARBA" id="ARBA00022691"/>
    </source>
</evidence>
<evidence type="ECO:0000313" key="5">
    <source>
        <dbReference type="EMBL" id="SVA12615.1"/>
    </source>
</evidence>
<dbReference type="PANTHER" id="PTHR33603">
    <property type="entry name" value="METHYLTRANSFERASE"/>
    <property type="match status" value="1"/>
</dbReference>
<proteinExistence type="inferred from homology"/>
<dbReference type="SUPFAM" id="SSF75217">
    <property type="entry name" value="alpha/beta knot"/>
    <property type="match status" value="1"/>
</dbReference>
<name>A0A381T8W9_9ZZZZ</name>
<dbReference type="NCBIfam" id="NF000986">
    <property type="entry name" value="PRK00103.1-4"/>
    <property type="match status" value="1"/>
</dbReference>
<dbReference type="PIRSF" id="PIRSF004505">
    <property type="entry name" value="MT_bac"/>
    <property type="match status" value="1"/>
</dbReference>
<dbReference type="Pfam" id="PF02590">
    <property type="entry name" value="SPOUT_MTase"/>
    <property type="match status" value="1"/>
</dbReference>
<gene>
    <name evidence="5" type="ORF">METZ01_LOCUS65469</name>
</gene>
<evidence type="ECO:0000256" key="1">
    <source>
        <dbReference type="ARBA" id="ARBA00022603"/>
    </source>
</evidence>
<dbReference type="Gene3D" id="3.40.1280.10">
    <property type="match status" value="1"/>
</dbReference>
<evidence type="ECO:0000256" key="4">
    <source>
        <dbReference type="ARBA" id="ARBA00038303"/>
    </source>
</evidence>
<sequence>MEINIISITNKRPRWLEEAFNDYLNRFDSSMTVNFLTLKPLKKSKKINTHTLVEKEGKRIIKLLKTSDPTISLDRKGESWDTLKLKSELDECYAYSKTLNFLIGGSFGLSENCLKKSKFIFSLSKLTLPHSFVPLILIEQLYRAWSIGRKHPYHK</sequence>
<dbReference type="GO" id="GO:0006364">
    <property type="term" value="P:rRNA processing"/>
    <property type="evidence" value="ECO:0007669"/>
    <property type="project" value="InterPro"/>
</dbReference>
<accession>A0A381T8W9</accession>
<dbReference type="EMBL" id="UINC01004208">
    <property type="protein sequence ID" value="SVA12615.1"/>
    <property type="molecule type" value="Genomic_DNA"/>
</dbReference>
<dbReference type="InterPro" id="IPR029026">
    <property type="entry name" value="tRNA_m1G_MTases_N"/>
</dbReference>
<reference evidence="5" key="1">
    <citation type="submission" date="2018-05" db="EMBL/GenBank/DDBJ databases">
        <authorList>
            <person name="Lanie J.A."/>
            <person name="Ng W.-L."/>
            <person name="Kazmierczak K.M."/>
            <person name="Andrzejewski T.M."/>
            <person name="Davidsen T.M."/>
            <person name="Wayne K.J."/>
            <person name="Tettelin H."/>
            <person name="Glass J.I."/>
            <person name="Rusch D."/>
            <person name="Podicherti R."/>
            <person name="Tsui H.-C.T."/>
            <person name="Winkler M.E."/>
        </authorList>
    </citation>
    <scope>NUCLEOTIDE SEQUENCE</scope>
</reference>
<keyword evidence="2" id="KW-0808">Transferase</keyword>
<comment type="similarity">
    <text evidence="4">Belongs to the RNA methyltransferase RlmH family.</text>
</comment>
<dbReference type="InterPro" id="IPR003742">
    <property type="entry name" value="RlmH-like"/>
</dbReference>
<evidence type="ECO:0000256" key="2">
    <source>
        <dbReference type="ARBA" id="ARBA00022679"/>
    </source>
</evidence>
<evidence type="ECO:0008006" key="6">
    <source>
        <dbReference type="Google" id="ProtNLM"/>
    </source>
</evidence>